<protein>
    <recommendedName>
        <fullName evidence="4">Cbb3-type cytochrome c oxidase subunit I</fullName>
    </recommendedName>
</protein>
<feature type="transmembrane region" description="Helical" evidence="1">
    <location>
        <begin position="135"/>
        <end position="157"/>
    </location>
</feature>
<evidence type="ECO:0000256" key="1">
    <source>
        <dbReference type="SAM" id="Phobius"/>
    </source>
</evidence>
<evidence type="ECO:0008006" key="4">
    <source>
        <dbReference type="Google" id="ProtNLM"/>
    </source>
</evidence>
<dbReference type="RefSeq" id="WP_147030942.1">
    <property type="nucleotide sequence ID" value="NZ_CP042436.1"/>
</dbReference>
<feature type="transmembrane region" description="Helical" evidence="1">
    <location>
        <begin position="371"/>
        <end position="390"/>
    </location>
</feature>
<dbReference type="EMBL" id="CP042436">
    <property type="protein sequence ID" value="QEC62365.1"/>
    <property type="molecule type" value="Genomic_DNA"/>
</dbReference>
<feature type="transmembrane region" description="Helical" evidence="1">
    <location>
        <begin position="177"/>
        <end position="198"/>
    </location>
</feature>
<feature type="transmembrane region" description="Helical" evidence="1">
    <location>
        <begin position="12"/>
        <end position="30"/>
    </location>
</feature>
<dbReference type="KEGG" id="mgin:FRZ54_07135"/>
<evidence type="ECO:0000313" key="2">
    <source>
        <dbReference type="EMBL" id="QEC62365.1"/>
    </source>
</evidence>
<feature type="transmembrane region" description="Helical" evidence="1">
    <location>
        <begin position="271"/>
        <end position="291"/>
    </location>
</feature>
<accession>A0A5B8UUC7</accession>
<reference evidence="2 3" key="1">
    <citation type="journal article" date="2017" name="Curr. Microbiol.">
        <title>Mucilaginibacter ginsenosidivorans sp. nov., Isolated from Soil of Ginseng Field.</title>
        <authorList>
            <person name="Kim M.M."/>
            <person name="Siddiqi M.Z."/>
            <person name="Im W.T."/>
        </authorList>
    </citation>
    <scope>NUCLEOTIDE SEQUENCE [LARGE SCALE GENOMIC DNA]</scope>
    <source>
        <strain evidence="2 3">Gsoil 3017</strain>
    </source>
</reference>
<feature type="transmembrane region" description="Helical" evidence="1">
    <location>
        <begin position="50"/>
        <end position="68"/>
    </location>
</feature>
<feature type="transmembrane region" description="Helical" evidence="1">
    <location>
        <begin position="335"/>
        <end position="359"/>
    </location>
</feature>
<keyword evidence="1" id="KW-1133">Transmembrane helix</keyword>
<feature type="transmembrane region" description="Helical" evidence="1">
    <location>
        <begin position="235"/>
        <end position="259"/>
    </location>
</feature>
<keyword evidence="3" id="KW-1185">Reference proteome</keyword>
<feature type="transmembrane region" description="Helical" evidence="1">
    <location>
        <begin position="210"/>
        <end position="229"/>
    </location>
</feature>
<dbReference type="Proteomes" id="UP000321479">
    <property type="component" value="Chromosome"/>
</dbReference>
<feature type="transmembrane region" description="Helical" evidence="1">
    <location>
        <begin position="103"/>
        <end position="123"/>
    </location>
</feature>
<gene>
    <name evidence="2" type="ORF">FRZ54_07135</name>
</gene>
<evidence type="ECO:0000313" key="3">
    <source>
        <dbReference type="Proteomes" id="UP000321479"/>
    </source>
</evidence>
<sequence>MKWYQSLNYPRWAIINFIVLSIFGVVLRYMQLYDVPKLDYQFILHAHSHFAFSGWMFLTIAFLIASLGTGDKLSNNFKRVLLLTLVSAYGMLASFSWQGYKPVSIGFSTLFVLVTFCFTYLVFHGNLLKKRVNEPAYILLKGSLVLLCLSALGPFALGPLAASGLKNTPYYQDAIYFYLHFQMNGFMLPAVLGLLAAALPVKPVGRRSRLWLYLFVFSAIPLYFIFMLWSRPGNGILILAFSGAALNLVSWLALCFSFRSQSRDLSFIERAAVIGLTFKCVFQLLVCIPAVGDWTFLNRNLIIGYIHLLTLGIIMPLLIGQLARKGFIKTGRRTITLSYTYVGLTVAYLALLFIQPLLALFDVAIPFYQQLLLWLCLLFLGFGAGLLTTATKMNNNKQL</sequence>
<organism evidence="2 3">
    <name type="scientific">Mucilaginibacter ginsenosidivorans</name>
    <dbReference type="NCBI Taxonomy" id="398053"/>
    <lineage>
        <taxon>Bacteria</taxon>
        <taxon>Pseudomonadati</taxon>
        <taxon>Bacteroidota</taxon>
        <taxon>Sphingobacteriia</taxon>
        <taxon>Sphingobacteriales</taxon>
        <taxon>Sphingobacteriaceae</taxon>
        <taxon>Mucilaginibacter</taxon>
    </lineage>
</organism>
<keyword evidence="1" id="KW-0472">Membrane</keyword>
<feature type="transmembrane region" description="Helical" evidence="1">
    <location>
        <begin position="303"/>
        <end position="323"/>
    </location>
</feature>
<dbReference type="OrthoDB" id="2827525at2"/>
<dbReference type="AlphaFoldDB" id="A0A5B8UUC7"/>
<name>A0A5B8UUC7_9SPHI</name>
<keyword evidence="1" id="KW-0812">Transmembrane</keyword>
<feature type="transmembrane region" description="Helical" evidence="1">
    <location>
        <begin position="80"/>
        <end position="97"/>
    </location>
</feature>
<proteinExistence type="predicted"/>